<gene>
    <name evidence="1" type="ORF">ABEB36_010359</name>
</gene>
<evidence type="ECO:0000313" key="1">
    <source>
        <dbReference type="EMBL" id="KAL1494832.1"/>
    </source>
</evidence>
<keyword evidence="2" id="KW-1185">Reference proteome</keyword>
<accession>A0ABD1EJH0</accession>
<dbReference type="Proteomes" id="UP001566132">
    <property type="component" value="Unassembled WGS sequence"/>
</dbReference>
<evidence type="ECO:0000313" key="2">
    <source>
        <dbReference type="Proteomes" id="UP001566132"/>
    </source>
</evidence>
<name>A0ABD1EJH0_HYPHA</name>
<dbReference type="AlphaFoldDB" id="A0ABD1EJH0"/>
<organism evidence="1 2">
    <name type="scientific">Hypothenemus hampei</name>
    <name type="common">Coffee berry borer</name>
    <dbReference type="NCBI Taxonomy" id="57062"/>
    <lineage>
        <taxon>Eukaryota</taxon>
        <taxon>Metazoa</taxon>
        <taxon>Ecdysozoa</taxon>
        <taxon>Arthropoda</taxon>
        <taxon>Hexapoda</taxon>
        <taxon>Insecta</taxon>
        <taxon>Pterygota</taxon>
        <taxon>Neoptera</taxon>
        <taxon>Endopterygota</taxon>
        <taxon>Coleoptera</taxon>
        <taxon>Polyphaga</taxon>
        <taxon>Cucujiformia</taxon>
        <taxon>Curculionidae</taxon>
        <taxon>Scolytinae</taxon>
        <taxon>Hypothenemus</taxon>
    </lineage>
</organism>
<protein>
    <submittedName>
        <fullName evidence="1">Uncharacterized protein</fullName>
    </submittedName>
</protein>
<proteinExistence type="predicted"/>
<dbReference type="EMBL" id="JBDJPC010000007">
    <property type="protein sequence ID" value="KAL1494832.1"/>
    <property type="molecule type" value="Genomic_DNA"/>
</dbReference>
<reference evidence="1 2" key="1">
    <citation type="submission" date="2024-05" db="EMBL/GenBank/DDBJ databases">
        <title>Genetic variation in Jamaican populations of the coffee berry borer (Hypothenemus hampei).</title>
        <authorList>
            <person name="Errbii M."/>
            <person name="Myrie A."/>
        </authorList>
    </citation>
    <scope>NUCLEOTIDE SEQUENCE [LARGE SCALE GENOMIC DNA]</scope>
    <source>
        <strain evidence="1">JA-Hopewell-2020-01-JO</strain>
        <tissue evidence="1">Whole body</tissue>
    </source>
</reference>
<sequence length="108" mass="12261">MQNETWKIVFVDNYSEFVVSHPPPMVDFHCGTERALQALEGVFTVSRCLEDVYRDQQTTLLVADEGEGRQIRVGLFGFILSQDVRFACGRCPLMVEGLSLEEAEQEKC</sequence>
<comment type="caution">
    <text evidence="1">The sequence shown here is derived from an EMBL/GenBank/DDBJ whole genome shotgun (WGS) entry which is preliminary data.</text>
</comment>